<gene>
    <name evidence="6" type="ORF">B5F75_04460</name>
</gene>
<evidence type="ECO:0000313" key="6">
    <source>
        <dbReference type="EMBL" id="OUO56451.1"/>
    </source>
</evidence>
<keyword evidence="7" id="KW-1185">Reference proteome</keyword>
<sequence>MKQVIASLVSISILTLGPLPAPAQVPQKAVQAVKAVAKSGVKKAIVPPVKYPHISVPAVSLSQTMLPAETGRFAVPRVSVELKPEQRQQLERGIAVTVKKALEPSSLTLAQIRARIAQGNTERLAQRILTYPNPSVREGMLRNEFVQVALAGHASLEQIEQAADLWRQDIQQAIDALPDLPAGDLPALAQAYAQKNKSVRAVSDALASTSALGLFGTQEDAALLADFSKQAAGSSLAPLVQTAAARALLRLGAVDALQQTTQTAADPALWQGLYTQAAKRGFSLPAPESSARPADTKAFTDVLGVYGKINLLAADPSAEATAVYMNLGRTRPTAARPLQNNQSVPLAPLPRLPRLNIATPEALQVAALAAPAETSAQAASSPTGFLARAARTDQAAKPPHAAQHSVRFFARTPQNAASDRAGILYGGFPLPAVAAGVKKAWSYLKKRFTPAPAALHPEPTSAQGGLAGVFQRASLYLASFVMGLEVATPVIANFGSSFGLSLSDNILVAVATYLPYSLGAFLSNWLKQKIGRKASMNLGLALMGGGFTAGVTLFGLNGAFVPQADALAHFYNILGCITLASTGGVFVHNAVGPMMTDLSAGASELALQKRNANTELSRALGMAASFAFPFLSTKVLGLDWSFTFALPIPLVAAAALGINLARIPNTKPVVEPKPQPLTAQAAAQGIKNRRAYTLTSSLLNNSYIRLLKEEKGVLALLTGLLTMNAVEMSFNNGFLFLLPGLTADPSSQYLFGLIQFAAPFLIGRYLARSFLKWFPQRNMSVATLVSALGGMAAWPLADNVYALTAALFAAEVGISTTFTLAFARSAKNIRTQDRIVSLIVASAVSCAFGPMLLTNLAEMFMSTGLFGAAGATAAAMIGVPSALALFSAGLFKRVERVQAAPENALSTEPQKTPQKRLSWLKKLLSRVSGKRP</sequence>
<feature type="transmembrane region" description="Helical" evidence="4">
    <location>
        <begin position="506"/>
        <end position="526"/>
    </location>
</feature>
<feature type="transmembrane region" description="Helical" evidence="4">
    <location>
        <begin position="642"/>
        <end position="661"/>
    </location>
</feature>
<feature type="transmembrane region" description="Helical" evidence="4">
    <location>
        <begin position="779"/>
        <end position="797"/>
    </location>
</feature>
<feature type="chain" id="PRO_5012734563" description="Major facilitator superfamily (MFS) profile domain-containing protein" evidence="5">
    <location>
        <begin position="24"/>
        <end position="932"/>
    </location>
</feature>
<feature type="transmembrane region" description="Helical" evidence="4">
    <location>
        <begin position="538"/>
        <end position="560"/>
    </location>
</feature>
<dbReference type="EMBL" id="NFJD01000003">
    <property type="protein sequence ID" value="OUO56451.1"/>
    <property type="molecule type" value="Genomic_DNA"/>
</dbReference>
<feature type="signal peptide" evidence="5">
    <location>
        <begin position="1"/>
        <end position="23"/>
    </location>
</feature>
<dbReference type="InterPro" id="IPR011701">
    <property type="entry name" value="MFS"/>
</dbReference>
<feature type="transmembrane region" description="Helical" evidence="4">
    <location>
        <begin position="749"/>
        <end position="767"/>
    </location>
</feature>
<dbReference type="GO" id="GO:0022857">
    <property type="term" value="F:transmembrane transporter activity"/>
    <property type="evidence" value="ECO:0007669"/>
    <property type="project" value="InterPro"/>
</dbReference>
<keyword evidence="2 4" id="KW-1133">Transmembrane helix</keyword>
<evidence type="ECO:0000313" key="7">
    <source>
        <dbReference type="Proteomes" id="UP000196368"/>
    </source>
</evidence>
<keyword evidence="5" id="KW-0732">Signal</keyword>
<accession>A0A1Y4DM29</accession>
<organism evidence="6 7">
    <name type="scientific">Candidatus Avelusimicrobium gallicola</name>
    <dbReference type="NCBI Taxonomy" id="2562704"/>
    <lineage>
        <taxon>Bacteria</taxon>
        <taxon>Pseudomonadati</taxon>
        <taxon>Elusimicrobiota</taxon>
        <taxon>Elusimicrobia</taxon>
        <taxon>Elusimicrobiales</taxon>
        <taxon>Elusimicrobiaceae</taxon>
        <taxon>Candidatus Avelusimicrobium</taxon>
    </lineage>
</organism>
<evidence type="ECO:0000256" key="2">
    <source>
        <dbReference type="ARBA" id="ARBA00022989"/>
    </source>
</evidence>
<keyword evidence="1 4" id="KW-0812">Transmembrane</keyword>
<evidence type="ECO:0000256" key="4">
    <source>
        <dbReference type="SAM" id="Phobius"/>
    </source>
</evidence>
<dbReference type="Proteomes" id="UP000196368">
    <property type="component" value="Unassembled WGS sequence"/>
</dbReference>
<dbReference type="AlphaFoldDB" id="A0A1Y4DM29"/>
<evidence type="ECO:0000256" key="5">
    <source>
        <dbReference type="SAM" id="SignalP"/>
    </source>
</evidence>
<protein>
    <recommendedName>
        <fullName evidence="8">Major facilitator superfamily (MFS) profile domain-containing protein</fullName>
    </recommendedName>
</protein>
<feature type="transmembrane region" description="Helical" evidence="4">
    <location>
        <begin position="865"/>
        <end position="886"/>
    </location>
</feature>
<feature type="transmembrane region" description="Helical" evidence="4">
    <location>
        <begin position="803"/>
        <end position="823"/>
    </location>
</feature>
<evidence type="ECO:0000256" key="1">
    <source>
        <dbReference type="ARBA" id="ARBA00022692"/>
    </source>
</evidence>
<dbReference type="Pfam" id="PF07690">
    <property type="entry name" value="MFS_1"/>
    <property type="match status" value="1"/>
</dbReference>
<feature type="transmembrane region" description="Helical" evidence="4">
    <location>
        <begin position="835"/>
        <end position="853"/>
    </location>
</feature>
<feature type="transmembrane region" description="Helical" evidence="4">
    <location>
        <begin position="713"/>
        <end position="737"/>
    </location>
</feature>
<dbReference type="RefSeq" id="WP_087288369.1">
    <property type="nucleotide sequence ID" value="NZ_NFJD01000003.1"/>
</dbReference>
<dbReference type="Gene3D" id="1.20.1250.20">
    <property type="entry name" value="MFS general substrate transporter like domains"/>
    <property type="match status" value="1"/>
</dbReference>
<keyword evidence="3 4" id="KW-0472">Membrane</keyword>
<evidence type="ECO:0008006" key="8">
    <source>
        <dbReference type="Google" id="ProtNLM"/>
    </source>
</evidence>
<dbReference type="InterPro" id="IPR036259">
    <property type="entry name" value="MFS_trans_sf"/>
</dbReference>
<reference evidence="7" key="1">
    <citation type="submission" date="2017-04" db="EMBL/GenBank/DDBJ databases">
        <title>Function of individual gut microbiota members based on whole genome sequencing of pure cultures obtained from chicken caecum.</title>
        <authorList>
            <person name="Medvecky M."/>
            <person name="Cejkova D."/>
            <person name="Polansky O."/>
            <person name="Karasova D."/>
            <person name="Kubasova T."/>
            <person name="Cizek A."/>
            <person name="Rychlik I."/>
        </authorList>
    </citation>
    <scope>NUCLEOTIDE SEQUENCE [LARGE SCALE GENOMIC DNA]</scope>
    <source>
        <strain evidence="7">An273</strain>
    </source>
</reference>
<comment type="caution">
    <text evidence="6">The sequence shown here is derived from an EMBL/GenBank/DDBJ whole genome shotgun (WGS) entry which is preliminary data.</text>
</comment>
<feature type="transmembrane region" description="Helical" evidence="4">
    <location>
        <begin position="619"/>
        <end position="636"/>
    </location>
</feature>
<feature type="transmembrane region" description="Helical" evidence="4">
    <location>
        <begin position="566"/>
        <end position="587"/>
    </location>
</feature>
<name>A0A1Y4DM29_9BACT</name>
<proteinExistence type="predicted"/>
<evidence type="ECO:0000256" key="3">
    <source>
        <dbReference type="ARBA" id="ARBA00023136"/>
    </source>
</evidence>
<dbReference type="SUPFAM" id="SSF103473">
    <property type="entry name" value="MFS general substrate transporter"/>
    <property type="match status" value="1"/>
</dbReference>